<evidence type="ECO:0000313" key="2">
    <source>
        <dbReference type="Proteomes" id="UP000196118"/>
    </source>
</evidence>
<dbReference type="AlphaFoldDB" id="A0A1Y0VRI4"/>
<keyword evidence="1" id="KW-0614">Plasmid</keyword>
<geneLocation type="plasmid" evidence="2">
    <name>ppc892-4</name>
</geneLocation>
<reference evidence="1 2" key="1">
    <citation type="submission" date="2017-05" db="EMBL/GenBank/DDBJ databases">
        <title>Genome sequence of Pediococcus pentosaceus strain SRCM100892.</title>
        <authorList>
            <person name="Cho S.H."/>
        </authorList>
    </citation>
    <scope>NUCLEOTIDE SEQUENCE [LARGE SCALE GENOMIC DNA]</scope>
    <source>
        <strain evidence="1 2">SRCM100892</strain>
        <plasmid evidence="2">Plasmid ppc892-4</plasmid>
    </source>
</reference>
<organism evidence="1 2">
    <name type="scientific">Pediococcus pentosaceus</name>
    <dbReference type="NCBI Taxonomy" id="1255"/>
    <lineage>
        <taxon>Bacteria</taxon>
        <taxon>Bacillati</taxon>
        <taxon>Bacillota</taxon>
        <taxon>Bacilli</taxon>
        <taxon>Lactobacillales</taxon>
        <taxon>Lactobacillaceae</taxon>
        <taxon>Pediococcus</taxon>
    </lineage>
</organism>
<name>A0A1Y0VRI4_PEDPE</name>
<dbReference type="EMBL" id="CP021475">
    <property type="protein sequence ID" value="ARW20821.1"/>
    <property type="molecule type" value="Genomic_DNA"/>
</dbReference>
<evidence type="ECO:0000313" key="1">
    <source>
        <dbReference type="EMBL" id="ARW20821.1"/>
    </source>
</evidence>
<gene>
    <name evidence="1" type="ORF">S100892_02286</name>
</gene>
<protein>
    <submittedName>
        <fullName evidence="1">Uncharacterized protein</fullName>
    </submittedName>
</protein>
<proteinExistence type="predicted"/>
<accession>A0A1Y0VRI4</accession>
<dbReference type="Proteomes" id="UP000196118">
    <property type="component" value="Plasmid pPC892-4"/>
</dbReference>
<sequence length="52" mass="5819">MALGNEGKSYIRTHFIIDEGGQLPKIQDLPTKFSIGLGSEYYLILFCKIKGN</sequence>